<dbReference type="OrthoDB" id="290218at2"/>
<sequence>MSDTACAKCAFFEDHATNTGSTAESEGLCRFNPPVSQPQADSRGLWPVVSPQDWCGHFEREAA</sequence>
<accession>A0A1Y5RIP1</accession>
<dbReference type="Proteomes" id="UP000193870">
    <property type="component" value="Unassembled WGS sequence"/>
</dbReference>
<evidence type="ECO:0000313" key="2">
    <source>
        <dbReference type="Proteomes" id="UP000193870"/>
    </source>
</evidence>
<dbReference type="RefSeq" id="WP_085852516.1">
    <property type="nucleotide sequence ID" value="NZ_FOPF01000001.1"/>
</dbReference>
<organism evidence="1 2">
    <name type="scientific">Palleronia marisminoris</name>
    <dbReference type="NCBI Taxonomy" id="315423"/>
    <lineage>
        <taxon>Bacteria</taxon>
        <taxon>Pseudomonadati</taxon>
        <taxon>Pseudomonadota</taxon>
        <taxon>Alphaproteobacteria</taxon>
        <taxon>Rhodobacterales</taxon>
        <taxon>Roseobacteraceae</taxon>
        <taxon>Palleronia</taxon>
    </lineage>
</organism>
<keyword evidence="2" id="KW-1185">Reference proteome</keyword>
<evidence type="ECO:0000313" key="1">
    <source>
        <dbReference type="EMBL" id="SLN17332.1"/>
    </source>
</evidence>
<proteinExistence type="predicted"/>
<reference evidence="1 2" key="1">
    <citation type="submission" date="2017-03" db="EMBL/GenBank/DDBJ databases">
        <authorList>
            <person name="Afonso C.L."/>
            <person name="Miller P.J."/>
            <person name="Scott M.A."/>
            <person name="Spackman E."/>
            <person name="Goraichik I."/>
            <person name="Dimitrov K.M."/>
            <person name="Suarez D.L."/>
            <person name="Swayne D.E."/>
        </authorList>
    </citation>
    <scope>NUCLEOTIDE SEQUENCE [LARGE SCALE GENOMIC DNA]</scope>
    <source>
        <strain evidence="1 2">CECT 7066</strain>
    </source>
</reference>
<protein>
    <submittedName>
        <fullName evidence="1">Uncharacterized protein</fullName>
    </submittedName>
</protein>
<dbReference type="AlphaFoldDB" id="A0A1Y5RIP1"/>
<dbReference type="EMBL" id="FWFV01000001">
    <property type="protein sequence ID" value="SLN17332.1"/>
    <property type="molecule type" value="Genomic_DNA"/>
</dbReference>
<name>A0A1Y5RIP1_9RHOB</name>
<gene>
    <name evidence="1" type="ORF">PAM7066_00496</name>
</gene>